<comment type="caution">
    <text evidence="2">The sequence shown here is derived from an EMBL/GenBank/DDBJ whole genome shotgun (WGS) entry which is preliminary data.</text>
</comment>
<dbReference type="Pfam" id="PF20699">
    <property type="entry name" value="DUF6820"/>
    <property type="match status" value="1"/>
</dbReference>
<dbReference type="EMBL" id="AGNL01002791">
    <property type="protein sequence ID" value="EJK75685.1"/>
    <property type="molecule type" value="Genomic_DNA"/>
</dbReference>
<evidence type="ECO:0000313" key="3">
    <source>
        <dbReference type="Proteomes" id="UP000266841"/>
    </source>
</evidence>
<protein>
    <recommendedName>
        <fullName evidence="1">DUF6820 domain-containing protein</fullName>
    </recommendedName>
</protein>
<evidence type="ECO:0000259" key="1">
    <source>
        <dbReference type="Pfam" id="PF20699"/>
    </source>
</evidence>
<keyword evidence="3" id="KW-1185">Reference proteome</keyword>
<name>K0TE98_THAOC</name>
<dbReference type="Proteomes" id="UP000266841">
    <property type="component" value="Unassembled WGS sequence"/>
</dbReference>
<proteinExistence type="predicted"/>
<dbReference type="AlphaFoldDB" id="K0TE98"/>
<sequence>MALINEELAGTSATPTRDIVDSSSSRTAMIRTATNSGLVKLPVHRLLKGGSMALYGRQPSKKVLKKVAKKRKKDKYMEACQERRWDFIPMAYSVDVRAKAACVPPCQQMGPSLQQDGVICQDSDVPIHRAINLHASARQSVLSQKEQAPPDDGITVGQKQVWMVPDGHAALQGLKSIPHLTSVAAGIHGSDVINGSKTSAGRARAMMHKFAVVPVRLIDNVGRT</sequence>
<dbReference type="InterPro" id="IPR049223">
    <property type="entry name" value="DUF6820"/>
</dbReference>
<gene>
    <name evidence="2" type="ORF">THAOC_02587</name>
</gene>
<organism evidence="2 3">
    <name type="scientific">Thalassiosira oceanica</name>
    <name type="common">Marine diatom</name>
    <dbReference type="NCBI Taxonomy" id="159749"/>
    <lineage>
        <taxon>Eukaryota</taxon>
        <taxon>Sar</taxon>
        <taxon>Stramenopiles</taxon>
        <taxon>Ochrophyta</taxon>
        <taxon>Bacillariophyta</taxon>
        <taxon>Coscinodiscophyceae</taxon>
        <taxon>Thalassiosirophycidae</taxon>
        <taxon>Thalassiosirales</taxon>
        <taxon>Thalassiosiraceae</taxon>
        <taxon>Thalassiosira</taxon>
    </lineage>
</organism>
<reference evidence="2 3" key="1">
    <citation type="journal article" date="2012" name="Genome Biol.">
        <title>Genome and low-iron response of an oceanic diatom adapted to chronic iron limitation.</title>
        <authorList>
            <person name="Lommer M."/>
            <person name="Specht M."/>
            <person name="Roy A.S."/>
            <person name="Kraemer L."/>
            <person name="Andreson R."/>
            <person name="Gutowska M.A."/>
            <person name="Wolf J."/>
            <person name="Bergner S.V."/>
            <person name="Schilhabel M.B."/>
            <person name="Klostermeier U.C."/>
            <person name="Beiko R.G."/>
            <person name="Rosenstiel P."/>
            <person name="Hippler M."/>
            <person name="Laroche J."/>
        </authorList>
    </citation>
    <scope>NUCLEOTIDE SEQUENCE [LARGE SCALE GENOMIC DNA]</scope>
    <source>
        <strain evidence="2 3">CCMP1005</strain>
    </source>
</reference>
<accession>K0TE98</accession>
<evidence type="ECO:0000313" key="2">
    <source>
        <dbReference type="EMBL" id="EJK75685.1"/>
    </source>
</evidence>
<feature type="domain" description="DUF6820" evidence="1">
    <location>
        <begin position="198"/>
        <end position="223"/>
    </location>
</feature>